<keyword evidence="4" id="KW-1185">Reference proteome</keyword>
<dbReference type="Proteomes" id="UP000183413">
    <property type="component" value="Unassembled WGS sequence"/>
</dbReference>
<protein>
    <submittedName>
        <fullName evidence="3">Uncharacterized protein</fullName>
    </submittedName>
</protein>
<evidence type="ECO:0000256" key="1">
    <source>
        <dbReference type="SAM" id="MobiDB-lite"/>
    </source>
</evidence>
<gene>
    <name evidence="3" type="ORF">SAMN04489713_109212</name>
</gene>
<proteinExistence type="predicted"/>
<feature type="compositionally biased region" description="Low complexity" evidence="1">
    <location>
        <begin position="20"/>
        <end position="31"/>
    </location>
</feature>
<dbReference type="EMBL" id="FOVH01000009">
    <property type="protein sequence ID" value="SFO76819.1"/>
    <property type="molecule type" value="Genomic_DNA"/>
</dbReference>
<organism evidence="3 4">
    <name type="scientific">Actinomadura madurae</name>
    <dbReference type="NCBI Taxonomy" id="1993"/>
    <lineage>
        <taxon>Bacteria</taxon>
        <taxon>Bacillati</taxon>
        <taxon>Actinomycetota</taxon>
        <taxon>Actinomycetes</taxon>
        <taxon>Streptosporangiales</taxon>
        <taxon>Thermomonosporaceae</taxon>
        <taxon>Actinomadura</taxon>
    </lineage>
</organism>
<feature type="compositionally biased region" description="Gly residues" evidence="1">
    <location>
        <begin position="32"/>
        <end position="41"/>
    </location>
</feature>
<feature type="region of interest" description="Disordered" evidence="1">
    <location>
        <begin position="1"/>
        <end position="68"/>
    </location>
</feature>
<name>A0A1I5JVQ7_9ACTN</name>
<feature type="compositionally biased region" description="Low complexity" evidence="1">
    <location>
        <begin position="42"/>
        <end position="67"/>
    </location>
</feature>
<dbReference type="InParanoid" id="A0A1I5JVQ7"/>
<keyword evidence="2" id="KW-1133">Transmembrane helix</keyword>
<dbReference type="STRING" id="1993.SAMN04489713_109212"/>
<keyword evidence="2" id="KW-0812">Transmembrane</keyword>
<keyword evidence="2" id="KW-0472">Membrane</keyword>
<accession>A0A1I5JVQ7</accession>
<dbReference type="RefSeq" id="WP_024936764.1">
    <property type="nucleotide sequence ID" value="NZ_CP083237.1"/>
</dbReference>
<evidence type="ECO:0000313" key="3">
    <source>
        <dbReference type="EMBL" id="SFO76819.1"/>
    </source>
</evidence>
<feature type="transmembrane region" description="Helical" evidence="2">
    <location>
        <begin position="88"/>
        <end position="109"/>
    </location>
</feature>
<sequence length="112" mass="10409">MDTPSTPGNGSGKVSKHASRAAGTAQKAAGGTAKGAAGGAQGAARDAGAGAKDTAATAARGASKAGAQVTALPGKVAGLAKLLTLGRLLRAVPVVGAAAAGVVVGRITARKR</sequence>
<evidence type="ECO:0000256" key="2">
    <source>
        <dbReference type="SAM" id="Phobius"/>
    </source>
</evidence>
<dbReference type="AlphaFoldDB" id="A0A1I5JVQ7"/>
<reference evidence="3 4" key="1">
    <citation type="submission" date="2016-10" db="EMBL/GenBank/DDBJ databases">
        <authorList>
            <person name="de Groot N.N."/>
        </authorList>
    </citation>
    <scope>NUCLEOTIDE SEQUENCE [LARGE SCALE GENOMIC DNA]</scope>
    <source>
        <strain evidence="3 4">DSM 43067</strain>
    </source>
</reference>
<evidence type="ECO:0000313" key="4">
    <source>
        <dbReference type="Proteomes" id="UP000183413"/>
    </source>
</evidence>
<dbReference type="GeneID" id="99648593"/>